<keyword evidence="6 8" id="KW-0472">Membrane</keyword>
<dbReference type="GO" id="GO:0015108">
    <property type="term" value="F:chloride transmembrane transporter activity"/>
    <property type="evidence" value="ECO:0007669"/>
    <property type="project" value="InterPro"/>
</dbReference>
<gene>
    <name evidence="9" type="ORF">CVIRNUC_009259</name>
</gene>
<keyword evidence="2 8" id="KW-0812">Transmembrane</keyword>
<evidence type="ECO:0000256" key="7">
    <source>
        <dbReference type="SAM" id="MobiDB-lite"/>
    </source>
</evidence>
<dbReference type="InterPro" id="IPR001807">
    <property type="entry name" value="ClC"/>
</dbReference>
<dbReference type="InterPro" id="IPR051280">
    <property type="entry name" value="Cl-channel/antiporter"/>
</dbReference>
<keyword evidence="4 8" id="KW-1133">Transmembrane helix</keyword>
<comment type="subcellular location">
    <subcellularLocation>
        <location evidence="1">Membrane</location>
        <topology evidence="1">Multi-pass membrane protein</topology>
    </subcellularLocation>
</comment>
<sequence length="409" mass="44465">MGDSKSGLDVPLVSLQATEHIEGDDTADYHEQHFQATHERRRSPSEASTSYLSDDIDRAQPARNASSVLWGLFQRGHDVEGAGVNHHYTREERERLANVESIDYLPPNSEVYRRWLATQPHRRQWDRWFMMGSIGIIVGIIGYFLFFSIELLSDLKYRTVRYLVGHVNIGVAWLFNMVYSLALVFGSTWMVVNWAPQAAGAGVAEVMAYLNGCMLPHVFNVHTLVVKFASCALAVGSGLPVGPEGPMVHIGAMVGAALSQGHSTTLGFDTGLFKRFQNPKDKRDFVTAGTAVGIATAFGAPIGGLLFAFEELASSFSQALGWQIFFACMLAVLTLDTAKSAQHALRRGHFGLFDGDASTVFFEARRATFPSAVPAPACASTPDEGGLLALQAVRGCLQHGAVRSSKAVV</sequence>
<feature type="region of interest" description="Disordered" evidence="7">
    <location>
        <begin position="35"/>
        <end position="56"/>
    </location>
</feature>
<evidence type="ECO:0000256" key="4">
    <source>
        <dbReference type="ARBA" id="ARBA00022989"/>
    </source>
</evidence>
<protein>
    <recommendedName>
        <fullName evidence="11">Chloride channel protein</fullName>
    </recommendedName>
</protein>
<evidence type="ECO:0000256" key="2">
    <source>
        <dbReference type="ARBA" id="ARBA00022692"/>
    </source>
</evidence>
<dbReference type="EMBL" id="CAUYUE010000013">
    <property type="protein sequence ID" value="CAK0786046.1"/>
    <property type="molecule type" value="Genomic_DNA"/>
</dbReference>
<feature type="transmembrane region" description="Helical" evidence="8">
    <location>
        <begin position="285"/>
        <end position="308"/>
    </location>
</feature>
<dbReference type="InterPro" id="IPR014743">
    <property type="entry name" value="Cl-channel_core"/>
</dbReference>
<evidence type="ECO:0000256" key="3">
    <source>
        <dbReference type="ARBA" id="ARBA00022737"/>
    </source>
</evidence>
<evidence type="ECO:0000256" key="1">
    <source>
        <dbReference type="ARBA" id="ARBA00004141"/>
    </source>
</evidence>
<dbReference type="SUPFAM" id="SSF81340">
    <property type="entry name" value="Clc chloride channel"/>
    <property type="match status" value="1"/>
</dbReference>
<dbReference type="PANTHER" id="PTHR11689">
    <property type="entry name" value="CHLORIDE CHANNEL PROTEIN CLC FAMILY MEMBER"/>
    <property type="match status" value="1"/>
</dbReference>
<organism evidence="9 10">
    <name type="scientific">Coccomyxa viridis</name>
    <dbReference type="NCBI Taxonomy" id="1274662"/>
    <lineage>
        <taxon>Eukaryota</taxon>
        <taxon>Viridiplantae</taxon>
        <taxon>Chlorophyta</taxon>
        <taxon>core chlorophytes</taxon>
        <taxon>Trebouxiophyceae</taxon>
        <taxon>Trebouxiophyceae incertae sedis</taxon>
        <taxon>Coccomyxaceae</taxon>
        <taxon>Coccomyxa</taxon>
    </lineage>
</organism>
<dbReference type="PRINTS" id="PR00762">
    <property type="entry name" value="CLCHANNEL"/>
</dbReference>
<evidence type="ECO:0000256" key="8">
    <source>
        <dbReference type="SAM" id="Phobius"/>
    </source>
</evidence>
<evidence type="ECO:0000313" key="9">
    <source>
        <dbReference type="EMBL" id="CAK0786046.1"/>
    </source>
</evidence>
<evidence type="ECO:0000256" key="6">
    <source>
        <dbReference type="ARBA" id="ARBA00023136"/>
    </source>
</evidence>
<evidence type="ECO:0000256" key="5">
    <source>
        <dbReference type="ARBA" id="ARBA00023122"/>
    </source>
</evidence>
<keyword evidence="3" id="KW-0677">Repeat</keyword>
<feature type="transmembrane region" description="Helical" evidence="8">
    <location>
        <begin position="320"/>
        <end position="338"/>
    </location>
</feature>
<name>A0AAV1IFC0_9CHLO</name>
<comment type="caution">
    <text evidence="9">The sequence shown here is derived from an EMBL/GenBank/DDBJ whole genome shotgun (WGS) entry which is preliminary data.</text>
</comment>
<evidence type="ECO:0000313" key="10">
    <source>
        <dbReference type="Proteomes" id="UP001314263"/>
    </source>
</evidence>
<accession>A0AAV1IFC0</accession>
<feature type="transmembrane region" description="Helical" evidence="8">
    <location>
        <begin position="169"/>
        <end position="192"/>
    </location>
</feature>
<dbReference type="Pfam" id="PF00654">
    <property type="entry name" value="Voltage_CLC"/>
    <property type="match status" value="1"/>
</dbReference>
<dbReference type="GO" id="GO:0016020">
    <property type="term" value="C:membrane"/>
    <property type="evidence" value="ECO:0007669"/>
    <property type="project" value="UniProtKB-SubCell"/>
</dbReference>
<evidence type="ECO:0008006" key="11">
    <source>
        <dbReference type="Google" id="ProtNLM"/>
    </source>
</evidence>
<feature type="transmembrane region" description="Helical" evidence="8">
    <location>
        <begin position="128"/>
        <end position="149"/>
    </location>
</feature>
<dbReference type="Gene3D" id="1.10.3080.10">
    <property type="entry name" value="Clc chloride channel"/>
    <property type="match status" value="1"/>
</dbReference>
<dbReference type="AlphaFoldDB" id="A0AAV1IFC0"/>
<feature type="compositionally biased region" description="Basic and acidic residues" evidence="7">
    <location>
        <begin position="35"/>
        <end position="44"/>
    </location>
</feature>
<dbReference type="Proteomes" id="UP001314263">
    <property type="component" value="Unassembled WGS sequence"/>
</dbReference>
<dbReference type="PANTHER" id="PTHR11689:SF89">
    <property type="entry name" value="CHLORIDE CHANNEL PROTEIN"/>
    <property type="match status" value="1"/>
</dbReference>
<proteinExistence type="predicted"/>
<keyword evidence="5" id="KW-0129">CBS domain</keyword>
<reference evidence="9 10" key="1">
    <citation type="submission" date="2023-10" db="EMBL/GenBank/DDBJ databases">
        <authorList>
            <person name="Maclean D."/>
            <person name="Macfadyen A."/>
        </authorList>
    </citation>
    <scope>NUCLEOTIDE SEQUENCE [LARGE SCALE GENOMIC DNA]</scope>
</reference>
<keyword evidence="10" id="KW-1185">Reference proteome</keyword>